<protein>
    <recommendedName>
        <fullName evidence="5">DUF2567 domain-containing protein</fullName>
    </recommendedName>
</protein>
<feature type="region of interest" description="Disordered" evidence="1">
    <location>
        <begin position="223"/>
        <end position="254"/>
    </location>
</feature>
<reference evidence="3 4" key="1">
    <citation type="submission" date="2018-11" db="EMBL/GenBank/DDBJ databases">
        <authorList>
            <person name="Kleinhagauer T."/>
            <person name="Glaeser S.P."/>
            <person name="Spergser J."/>
            <person name="Ruckert C."/>
            <person name="Kaempfer P."/>
            <person name="Busse H.-J."/>
        </authorList>
    </citation>
    <scope>NUCLEOTIDE SEQUENCE [LARGE SCALE GENOMIC DNA]</scope>
    <source>
        <strain evidence="3 4">200CH</strain>
    </source>
</reference>
<keyword evidence="2" id="KW-0812">Transmembrane</keyword>
<evidence type="ECO:0000313" key="4">
    <source>
        <dbReference type="Proteomes" id="UP000269019"/>
    </source>
</evidence>
<keyword evidence="4" id="KW-1185">Reference proteome</keyword>
<feature type="compositionally biased region" description="Polar residues" evidence="1">
    <location>
        <begin position="240"/>
        <end position="254"/>
    </location>
</feature>
<feature type="transmembrane region" description="Helical" evidence="2">
    <location>
        <begin position="112"/>
        <end position="133"/>
    </location>
</feature>
<name>A0A3G6J4J2_9CORY</name>
<evidence type="ECO:0000313" key="3">
    <source>
        <dbReference type="EMBL" id="AZA12995.1"/>
    </source>
</evidence>
<accession>A0A3G6J4J2</accession>
<feature type="transmembrane region" description="Helical" evidence="2">
    <location>
        <begin position="192"/>
        <end position="213"/>
    </location>
</feature>
<feature type="transmembrane region" description="Helical" evidence="2">
    <location>
        <begin position="145"/>
        <end position="163"/>
    </location>
</feature>
<dbReference type="EMBL" id="CP033896">
    <property type="protein sequence ID" value="AZA12995.1"/>
    <property type="molecule type" value="Genomic_DNA"/>
</dbReference>
<keyword evidence="2" id="KW-0472">Membrane</keyword>
<keyword evidence="2" id="KW-1133">Transmembrane helix</keyword>
<proteinExistence type="predicted"/>
<evidence type="ECO:0000256" key="1">
    <source>
        <dbReference type="SAM" id="MobiDB-lite"/>
    </source>
</evidence>
<dbReference type="AlphaFoldDB" id="A0A3G6J4J2"/>
<evidence type="ECO:0008006" key="5">
    <source>
        <dbReference type="Google" id="ProtNLM"/>
    </source>
</evidence>
<evidence type="ECO:0000256" key="2">
    <source>
        <dbReference type="SAM" id="Phobius"/>
    </source>
</evidence>
<gene>
    <name evidence="3" type="ORF">CCHOA_02895</name>
</gene>
<dbReference type="KEGG" id="ccho:CCHOA_02895"/>
<feature type="transmembrane region" description="Helical" evidence="2">
    <location>
        <begin position="62"/>
        <end position="84"/>
    </location>
</feature>
<sequence length="254" mass="27229">MCPWCGLACAHPCGLGQQRPLYRGNPAKAANCGRYLLDWLAMTKAANTTSWWYRAWHTDLGVWRSTIIGSVLGAVILGLIVGWFRPTYLVTPGEQGEFRVIDDPLTQPEFTATVWCVLLASILAVAIAGHLWFWAAVRPVMPLRIVVLGLFATLLIVTCAQIGSELHYPLPDITDLAPTAEVAVAAPFQIGLGSYFVAGSIGGLVYLLLVALVGESPRVVRRHAGEESATPPQILAETSPAATNATPRTSAVQG</sequence>
<dbReference type="Proteomes" id="UP000269019">
    <property type="component" value="Chromosome"/>
</dbReference>
<organism evidence="3 4">
    <name type="scientific">Corynebacterium choanae</name>
    <dbReference type="NCBI Taxonomy" id="1862358"/>
    <lineage>
        <taxon>Bacteria</taxon>
        <taxon>Bacillati</taxon>
        <taxon>Actinomycetota</taxon>
        <taxon>Actinomycetes</taxon>
        <taxon>Mycobacteriales</taxon>
        <taxon>Corynebacteriaceae</taxon>
        <taxon>Corynebacterium</taxon>
    </lineage>
</organism>